<evidence type="ECO:0000256" key="7">
    <source>
        <dbReference type="ARBA" id="ARBA00023163"/>
    </source>
</evidence>
<dbReference type="PANTHER" id="PTHR13512:SF2">
    <property type="entry name" value="MEDIATOR OF RNA POLYMERASE II TRANSCRIPTION SUBUNIT 28"/>
    <property type="match status" value="1"/>
</dbReference>
<keyword evidence="8" id="KW-0539">Nucleus</keyword>
<name>A0A914B4J1_PATMI</name>
<dbReference type="GeneID" id="119739833"/>
<reference evidence="11" key="1">
    <citation type="submission" date="2022-11" db="UniProtKB">
        <authorList>
            <consortium name="EnsemblMetazoa"/>
        </authorList>
    </citation>
    <scope>IDENTIFICATION</scope>
</reference>
<comment type="subcellular location">
    <subcellularLocation>
        <location evidence="1">Nucleus</location>
    </subcellularLocation>
</comment>
<evidence type="ECO:0000256" key="9">
    <source>
        <dbReference type="ARBA" id="ARBA00031964"/>
    </source>
</evidence>
<dbReference type="AlphaFoldDB" id="A0A914B4J1"/>
<dbReference type="OrthoDB" id="2286203at2759"/>
<evidence type="ECO:0000256" key="1">
    <source>
        <dbReference type="ARBA" id="ARBA00004123"/>
    </source>
</evidence>
<organism evidence="11 12">
    <name type="scientific">Patiria miniata</name>
    <name type="common">Bat star</name>
    <name type="synonym">Asterina miniata</name>
    <dbReference type="NCBI Taxonomy" id="46514"/>
    <lineage>
        <taxon>Eukaryota</taxon>
        <taxon>Metazoa</taxon>
        <taxon>Echinodermata</taxon>
        <taxon>Eleutherozoa</taxon>
        <taxon>Asterozoa</taxon>
        <taxon>Asteroidea</taxon>
        <taxon>Valvatacea</taxon>
        <taxon>Valvatida</taxon>
        <taxon>Asterinidae</taxon>
        <taxon>Patiria</taxon>
    </lineage>
</organism>
<accession>A0A914B4J1</accession>
<protein>
    <recommendedName>
        <fullName evidence="3">Mediator of RNA polymerase II transcription subunit 28</fullName>
    </recommendedName>
    <alternativeName>
        <fullName evidence="9">Mediator complex subunit 28</fullName>
    </alternativeName>
</protein>
<dbReference type="Pfam" id="PF11594">
    <property type="entry name" value="Med28"/>
    <property type="match status" value="1"/>
</dbReference>
<dbReference type="Proteomes" id="UP000887568">
    <property type="component" value="Unplaced"/>
</dbReference>
<keyword evidence="12" id="KW-1185">Reference proteome</keyword>
<dbReference type="GO" id="GO:0016592">
    <property type="term" value="C:mediator complex"/>
    <property type="evidence" value="ECO:0007669"/>
    <property type="project" value="TreeGrafter"/>
</dbReference>
<evidence type="ECO:0000256" key="4">
    <source>
        <dbReference type="ARBA" id="ARBA00023015"/>
    </source>
</evidence>
<evidence type="ECO:0000256" key="5">
    <source>
        <dbReference type="ARBA" id="ARBA00023054"/>
    </source>
</evidence>
<evidence type="ECO:0000313" key="11">
    <source>
        <dbReference type="EnsemblMetazoa" id="XP_038070853.1"/>
    </source>
</evidence>
<dbReference type="InterPro" id="IPR021640">
    <property type="entry name" value="Mediator_Med28"/>
</dbReference>
<dbReference type="RefSeq" id="XP_038070853.1">
    <property type="nucleotide sequence ID" value="XM_038214925.1"/>
</dbReference>
<dbReference type="PANTHER" id="PTHR13512">
    <property type="entry name" value="MEDIATOR COMPLEX SUBUNIT 28"/>
    <property type="match status" value="1"/>
</dbReference>
<keyword evidence="7" id="KW-0804">Transcription</keyword>
<keyword evidence="5" id="KW-0175">Coiled coil</keyword>
<comment type="similarity">
    <text evidence="2">Belongs to the Mediator complex subunit 28 family.</text>
</comment>
<evidence type="ECO:0000256" key="2">
    <source>
        <dbReference type="ARBA" id="ARBA00005571"/>
    </source>
</evidence>
<keyword evidence="6" id="KW-0010">Activator</keyword>
<evidence type="ECO:0000256" key="3">
    <source>
        <dbReference type="ARBA" id="ARBA00019683"/>
    </source>
</evidence>
<evidence type="ECO:0000256" key="10">
    <source>
        <dbReference type="SAM" id="MobiDB-lite"/>
    </source>
</evidence>
<dbReference type="OMA" id="SPRQMGP"/>
<feature type="region of interest" description="Disordered" evidence="10">
    <location>
        <begin position="112"/>
        <end position="174"/>
    </location>
</feature>
<evidence type="ECO:0000313" key="12">
    <source>
        <dbReference type="Proteomes" id="UP000887568"/>
    </source>
</evidence>
<evidence type="ECO:0000256" key="8">
    <source>
        <dbReference type="ARBA" id="ARBA00023242"/>
    </source>
</evidence>
<dbReference type="EnsemblMetazoa" id="XM_038214925.1">
    <property type="protein sequence ID" value="XP_038070853.1"/>
    <property type="gene ID" value="LOC119739833"/>
</dbReference>
<feature type="compositionally biased region" description="Low complexity" evidence="10">
    <location>
        <begin position="112"/>
        <end position="137"/>
    </location>
</feature>
<proteinExistence type="inferred from homology"/>
<evidence type="ECO:0000256" key="6">
    <source>
        <dbReference type="ARBA" id="ARBA00023159"/>
    </source>
</evidence>
<sequence length="174" mass="19603">MAAPSNDKNLVDEMEAAFQGCFSTLIAQDHLNVVDSQETRTSVEQSIQRFLDVSKELESYFLQRQQMLSVTRPELPIKEEVEELKQELQRKETLIQQHQANIQKWLAVLQQSDGGVPPSPQQQQQQQQAALQQSPRQMGPRAMGFPPHQPVPLSGPLAHLEHAASSIGGNFDRR</sequence>
<keyword evidence="4" id="KW-0805">Transcription regulation</keyword>